<dbReference type="RefSeq" id="WP_160753364.1">
    <property type="nucleotide sequence ID" value="NZ_WTYA01000006.1"/>
</dbReference>
<protein>
    <submittedName>
        <fullName evidence="4">GNAT family N-acetyltransferase</fullName>
    </submittedName>
</protein>
<evidence type="ECO:0000313" key="4">
    <source>
        <dbReference type="EMBL" id="MXP29071.1"/>
    </source>
</evidence>
<accession>A0A845AJI7</accession>
<dbReference type="Proteomes" id="UP000439780">
    <property type="component" value="Unassembled WGS sequence"/>
</dbReference>
<dbReference type="GO" id="GO:0016747">
    <property type="term" value="F:acyltransferase activity, transferring groups other than amino-acyl groups"/>
    <property type="evidence" value="ECO:0007669"/>
    <property type="project" value="InterPro"/>
</dbReference>
<reference evidence="4 5" key="1">
    <citation type="submission" date="2019-12" db="EMBL/GenBank/DDBJ databases">
        <title>Genomic-based taxomic classification of the family Erythrobacteraceae.</title>
        <authorList>
            <person name="Xu L."/>
        </authorList>
    </citation>
    <scope>NUCLEOTIDE SEQUENCE [LARGE SCALE GENOMIC DNA]</scope>
    <source>
        <strain evidence="4 5">KEMB 9005-328</strain>
    </source>
</reference>
<dbReference type="InterPro" id="IPR000182">
    <property type="entry name" value="GNAT_dom"/>
</dbReference>
<dbReference type="CDD" id="cd04301">
    <property type="entry name" value="NAT_SF"/>
    <property type="match status" value="1"/>
</dbReference>
<proteinExistence type="predicted"/>
<keyword evidence="2" id="KW-0012">Acyltransferase</keyword>
<dbReference type="AlphaFoldDB" id="A0A845AJI7"/>
<feature type="domain" description="N-acetyltransferase" evidence="3">
    <location>
        <begin position="3"/>
        <end position="168"/>
    </location>
</feature>
<dbReference type="Gene3D" id="3.40.630.30">
    <property type="match status" value="1"/>
</dbReference>
<keyword evidence="1 4" id="KW-0808">Transferase</keyword>
<dbReference type="PANTHER" id="PTHR43877:SF2">
    <property type="entry name" value="AMINOALKYLPHOSPHONATE N-ACETYLTRANSFERASE-RELATED"/>
    <property type="match status" value="1"/>
</dbReference>
<dbReference type="InterPro" id="IPR016181">
    <property type="entry name" value="Acyl_CoA_acyltransferase"/>
</dbReference>
<keyword evidence="5" id="KW-1185">Reference proteome</keyword>
<evidence type="ECO:0000313" key="5">
    <source>
        <dbReference type="Proteomes" id="UP000439780"/>
    </source>
</evidence>
<evidence type="ECO:0000256" key="2">
    <source>
        <dbReference type="ARBA" id="ARBA00023315"/>
    </source>
</evidence>
<dbReference type="OrthoDB" id="119501at2"/>
<dbReference type="SUPFAM" id="SSF55729">
    <property type="entry name" value="Acyl-CoA N-acyltransferases (Nat)"/>
    <property type="match status" value="1"/>
</dbReference>
<organism evidence="4 5">
    <name type="scientific">Qipengyuania algicida</name>
    <dbReference type="NCBI Taxonomy" id="1836209"/>
    <lineage>
        <taxon>Bacteria</taxon>
        <taxon>Pseudomonadati</taxon>
        <taxon>Pseudomonadota</taxon>
        <taxon>Alphaproteobacteria</taxon>
        <taxon>Sphingomonadales</taxon>
        <taxon>Erythrobacteraceae</taxon>
        <taxon>Qipengyuania</taxon>
    </lineage>
</organism>
<evidence type="ECO:0000259" key="3">
    <source>
        <dbReference type="PROSITE" id="PS51186"/>
    </source>
</evidence>
<name>A0A845AJI7_9SPHN</name>
<gene>
    <name evidence="4" type="ORF">GRI58_09575</name>
</gene>
<sequence length="168" mass="19008">MSLEFRPARADDLILLHPLIERAYRGDTARQGWTHEADLLSDSRTDRATLEAILRDPAQVLLMALENEAPVGCVNIADRGDRLAYLGLLCIEPLRQAEGFGRQLIAAGEDHARNVFGCTTIEMTVIEQRRELIAYYQRRGWQITGERRDFPISLDPPYFMTVLAKPLG</sequence>
<comment type="caution">
    <text evidence="4">The sequence shown here is derived from an EMBL/GenBank/DDBJ whole genome shotgun (WGS) entry which is preliminary data.</text>
</comment>
<evidence type="ECO:0000256" key="1">
    <source>
        <dbReference type="ARBA" id="ARBA00022679"/>
    </source>
</evidence>
<dbReference type="PROSITE" id="PS51186">
    <property type="entry name" value="GNAT"/>
    <property type="match status" value="1"/>
</dbReference>
<dbReference type="InterPro" id="IPR050832">
    <property type="entry name" value="Bact_Acetyltransf"/>
</dbReference>
<dbReference type="PANTHER" id="PTHR43877">
    <property type="entry name" value="AMINOALKYLPHOSPHONATE N-ACETYLTRANSFERASE-RELATED-RELATED"/>
    <property type="match status" value="1"/>
</dbReference>
<dbReference type="EMBL" id="WTYA01000006">
    <property type="protein sequence ID" value="MXP29071.1"/>
    <property type="molecule type" value="Genomic_DNA"/>
</dbReference>
<dbReference type="Pfam" id="PF00583">
    <property type="entry name" value="Acetyltransf_1"/>
    <property type="match status" value="1"/>
</dbReference>